<dbReference type="InterPro" id="IPR013249">
    <property type="entry name" value="RNA_pol_sigma70_r4_t2"/>
</dbReference>
<dbReference type="InterPro" id="IPR013324">
    <property type="entry name" value="RNA_pol_sigma_r3/r4-like"/>
</dbReference>
<dbReference type="GO" id="GO:0016987">
    <property type="term" value="F:sigma factor activity"/>
    <property type="evidence" value="ECO:0007669"/>
    <property type="project" value="UniProtKB-KW"/>
</dbReference>
<evidence type="ECO:0000313" key="7">
    <source>
        <dbReference type="EMBL" id="ATL46165.1"/>
    </source>
</evidence>
<dbReference type="PANTHER" id="PTHR43133">
    <property type="entry name" value="RNA POLYMERASE ECF-TYPE SIGMA FACTO"/>
    <property type="match status" value="1"/>
</dbReference>
<dbReference type="GO" id="GO:0003677">
    <property type="term" value="F:DNA binding"/>
    <property type="evidence" value="ECO:0007669"/>
    <property type="project" value="InterPro"/>
</dbReference>
<dbReference type="PANTHER" id="PTHR43133:SF45">
    <property type="entry name" value="RNA POLYMERASE ECF-TYPE SIGMA FACTOR"/>
    <property type="match status" value="1"/>
</dbReference>
<dbReference type="InterPro" id="IPR013325">
    <property type="entry name" value="RNA_pol_sigma_r2"/>
</dbReference>
<dbReference type="RefSeq" id="WP_098192554.1">
    <property type="nucleotide sequence ID" value="NZ_CP023777.1"/>
</dbReference>
<sequence>MNKQDQQQFFREIIKQHKGIMFKVARAYCSNEQDRQDLMQEMMIQIWRAVHKYNDQYKISTWLYRISLNVAISFYRKNSSRAKLYTSLNGQLADLPPDDAPGNEWQLNLLEQFISELKDMDKILVILYLEDKSHAEIAEIIGISVSNVGTKIGRIKDKLKARFSQLKY</sequence>
<evidence type="ECO:0000256" key="2">
    <source>
        <dbReference type="ARBA" id="ARBA00023015"/>
    </source>
</evidence>
<dbReference type="Pfam" id="PF08281">
    <property type="entry name" value="Sigma70_r4_2"/>
    <property type="match status" value="1"/>
</dbReference>
<dbReference type="OrthoDB" id="9780326at2"/>
<evidence type="ECO:0000259" key="5">
    <source>
        <dbReference type="Pfam" id="PF04542"/>
    </source>
</evidence>
<dbReference type="Gene3D" id="1.10.10.10">
    <property type="entry name" value="Winged helix-like DNA-binding domain superfamily/Winged helix DNA-binding domain"/>
    <property type="match status" value="1"/>
</dbReference>
<dbReference type="EMBL" id="CP023777">
    <property type="protein sequence ID" value="ATL46165.1"/>
    <property type="molecule type" value="Genomic_DNA"/>
</dbReference>
<dbReference type="AlphaFoldDB" id="A0A291QQH1"/>
<dbReference type="InterPro" id="IPR007627">
    <property type="entry name" value="RNA_pol_sigma70_r2"/>
</dbReference>
<dbReference type="InterPro" id="IPR039425">
    <property type="entry name" value="RNA_pol_sigma-70-like"/>
</dbReference>
<protein>
    <submittedName>
        <fullName evidence="7">RNA polymerase subunit sigma-70</fullName>
    </submittedName>
</protein>
<dbReference type="Pfam" id="PF04542">
    <property type="entry name" value="Sigma70_r2"/>
    <property type="match status" value="1"/>
</dbReference>
<evidence type="ECO:0000256" key="4">
    <source>
        <dbReference type="ARBA" id="ARBA00023163"/>
    </source>
</evidence>
<dbReference type="InterPro" id="IPR014284">
    <property type="entry name" value="RNA_pol_sigma-70_dom"/>
</dbReference>
<keyword evidence="2" id="KW-0805">Transcription regulation</keyword>
<proteinExistence type="inferred from homology"/>
<dbReference type="Gene3D" id="1.10.1740.10">
    <property type="match status" value="1"/>
</dbReference>
<feature type="domain" description="RNA polymerase sigma factor 70 region 4 type 2" evidence="6">
    <location>
        <begin position="108"/>
        <end position="159"/>
    </location>
</feature>
<organism evidence="7 8">
    <name type="scientific">Chitinophaga caeni</name>
    <dbReference type="NCBI Taxonomy" id="2029983"/>
    <lineage>
        <taxon>Bacteria</taxon>
        <taxon>Pseudomonadati</taxon>
        <taxon>Bacteroidota</taxon>
        <taxon>Chitinophagia</taxon>
        <taxon>Chitinophagales</taxon>
        <taxon>Chitinophagaceae</taxon>
        <taxon>Chitinophaga</taxon>
    </lineage>
</organism>
<dbReference type="SUPFAM" id="SSF88946">
    <property type="entry name" value="Sigma2 domain of RNA polymerase sigma factors"/>
    <property type="match status" value="1"/>
</dbReference>
<evidence type="ECO:0000256" key="1">
    <source>
        <dbReference type="ARBA" id="ARBA00010641"/>
    </source>
</evidence>
<dbReference type="GO" id="GO:0006352">
    <property type="term" value="P:DNA-templated transcription initiation"/>
    <property type="evidence" value="ECO:0007669"/>
    <property type="project" value="InterPro"/>
</dbReference>
<comment type="similarity">
    <text evidence="1">Belongs to the sigma-70 factor family. ECF subfamily.</text>
</comment>
<evidence type="ECO:0000256" key="3">
    <source>
        <dbReference type="ARBA" id="ARBA00023082"/>
    </source>
</evidence>
<reference evidence="7 8" key="1">
    <citation type="submission" date="2017-10" db="EMBL/GenBank/DDBJ databases">
        <title>Paenichitinophaga pekingensis gen. nov., sp. nov., isolated from activated sludge.</title>
        <authorList>
            <person name="Jin D."/>
            <person name="Kong X."/>
            <person name="Deng Y."/>
            <person name="Bai Z."/>
        </authorList>
    </citation>
    <scope>NUCLEOTIDE SEQUENCE [LARGE SCALE GENOMIC DNA]</scope>
    <source>
        <strain evidence="7 8">13</strain>
    </source>
</reference>
<evidence type="ECO:0000313" key="8">
    <source>
        <dbReference type="Proteomes" id="UP000220133"/>
    </source>
</evidence>
<gene>
    <name evidence="7" type="ORF">COR50_02720</name>
</gene>
<accession>A0A291QQH1</accession>
<evidence type="ECO:0000259" key="6">
    <source>
        <dbReference type="Pfam" id="PF08281"/>
    </source>
</evidence>
<keyword evidence="8" id="KW-1185">Reference proteome</keyword>
<dbReference type="NCBIfam" id="TIGR02937">
    <property type="entry name" value="sigma70-ECF"/>
    <property type="match status" value="1"/>
</dbReference>
<dbReference type="InterPro" id="IPR036388">
    <property type="entry name" value="WH-like_DNA-bd_sf"/>
</dbReference>
<dbReference type="SUPFAM" id="SSF88659">
    <property type="entry name" value="Sigma3 and sigma4 domains of RNA polymerase sigma factors"/>
    <property type="match status" value="1"/>
</dbReference>
<name>A0A291QQH1_9BACT</name>
<dbReference type="KEGG" id="cbae:COR50_02720"/>
<keyword evidence="3" id="KW-0731">Sigma factor</keyword>
<dbReference type="Proteomes" id="UP000220133">
    <property type="component" value="Chromosome"/>
</dbReference>
<keyword evidence="4" id="KW-0804">Transcription</keyword>
<feature type="domain" description="RNA polymerase sigma-70 region 2" evidence="5">
    <location>
        <begin position="14"/>
        <end position="80"/>
    </location>
</feature>